<organism evidence="1 2">
    <name type="scientific">Scortum barcoo</name>
    <name type="common">barcoo grunter</name>
    <dbReference type="NCBI Taxonomy" id="214431"/>
    <lineage>
        <taxon>Eukaryota</taxon>
        <taxon>Metazoa</taxon>
        <taxon>Chordata</taxon>
        <taxon>Craniata</taxon>
        <taxon>Vertebrata</taxon>
        <taxon>Euteleostomi</taxon>
        <taxon>Actinopterygii</taxon>
        <taxon>Neopterygii</taxon>
        <taxon>Teleostei</taxon>
        <taxon>Neoteleostei</taxon>
        <taxon>Acanthomorphata</taxon>
        <taxon>Eupercaria</taxon>
        <taxon>Centrarchiformes</taxon>
        <taxon>Terapontoidei</taxon>
        <taxon>Terapontidae</taxon>
        <taxon>Scortum</taxon>
    </lineage>
</organism>
<accession>A0ACB8WMX2</accession>
<proteinExistence type="predicted"/>
<evidence type="ECO:0000313" key="1">
    <source>
        <dbReference type="EMBL" id="KAI3368033.1"/>
    </source>
</evidence>
<reference evidence="1" key="1">
    <citation type="submission" date="2022-04" db="EMBL/GenBank/DDBJ databases">
        <title>Jade perch genome.</title>
        <authorList>
            <person name="Chao B."/>
        </authorList>
    </citation>
    <scope>NUCLEOTIDE SEQUENCE</scope>
    <source>
        <strain evidence="1">CB-2022</strain>
    </source>
</reference>
<gene>
    <name evidence="1" type="ORF">L3Q82_026231</name>
</gene>
<evidence type="ECO:0000313" key="2">
    <source>
        <dbReference type="Proteomes" id="UP000831701"/>
    </source>
</evidence>
<sequence>MLAALRFNCAKMSCAPFSPSPVPPQVSQSTGYFELQLISVENPKGQLLNGDCCDAEKSAAEGHCGADECDTYFRVCLKEYQTEVTTNGPCTYGSETTKVIGGNTFQFKGGQKTGQNRNNDAGKILIPFQFAWPRAYTVIVEAWDRDNGTHSNGKITLCTGPTLEPGLGLGLAGGERLVAGSLPTGPGRAQPEMATWAHTPSSRLTTRRKVHEGPVQCGLGSSRGRGPRRPNPWTKTLAIGTWNVTSLGGKEPELVREVERYRLEIVGLTSTHSLGSGTQLLERGWTLHYSGVAQGERRRAGVGLLIAPQLSRHVLEFTPVNERVASLRLRVGDRSLAVVCAYGPNSSTEYPAFLESLGGVLDSAPAGDSIVLLGGLQRSSFDRYRQAKQAAAQAVLEAKTRVWEEFVLGGELLTSTEDIVGRWKKYYFEDLLNPTDLPSSEEAEAGDSEVDSSITQAEVTEVVRKLLWWQGGAGVDEIRPEYLKSLDVVGLSWLTRLCNIAWSLPGKVYARVLERRIRPIVDPWIQEEQCGFRPGRGTVDQLYTLHRVLGGFMGVCPTSPHVLCGSGEGIRPCPSWYSVGSAPRVWGPGAFAKGCSVSVRRPEQELGSHCRHQDLQHVLERFAAECEAAGMRISTSKSEAMVLDRKRVACPLRVGGEVLPQVEEFKYLGVLFLFTSEGKMEREIDRRIGAASAVMRSVYRTVRGEEGAESKGEALDLPVNLRSHLTYGHELWGGVPGVSHREKAPWKTQDTLERLCLSAGLGTPLDPPGRAGGSVWDDELLIERSIHKGMINPGEEKQTVEYKSLIASLEYTIRVRCDEHYYGSKCNKVCRPRDDYFGHYVCDQFGNRGCMEGWMGPDCKTAICKQGCSLQHGTCSVPGECKCNYGWQGPLCDECLPYPGCVHGTCSEPWQCACEKNWGGLLCDKDLNYCGTNRPCKNGGTCMNTEPDEYNCACPDGYSGKNCEIAEHACVSNPCANGGTCHEVPSGFECHCPAGWSGPTCAKDTDECASSPCAQGGTCIDMENGFECLCPPQWTGKTCQIDVNSCHGQCQNGGTCKEVARGYQCVCQVGFVGRHCEVQRNRCASSPCRNGGRCHALLDGFMCECPQGFAGTTCEVQNDPCSPNPCHNKAQCHSLMGDFYCSCPDDYEGKTCSELKDHCKTNQCQVIDSCTVAVATNDTQKRVWHISSNVCGPHGRCISLPAGNFSCSCEPGFTGTYCHENINDCASSPCKNGGTCIDGINSFQCFCPDGWEGSLCDVDVNECNRNPCQNGGQCVDLLNDFYCNCVDNWKGKTCHSRESQCDSTTCSNGGTCYDHGDSFLCSCPSGWGGSTCNTAKNSTCDSGPCENGGTCVGGGDAFTCICKDGWEGPTCAQNVDDCNPHPCYNGGICVDGVNWFRCECAPGFAGPDCRISESLGTGGGVWRGQVGGGFLCLFFTDIDECQSSPCAEGSTCMDEINGYRCVCPPGHAGPRCQEFIGLGKSCRHAGLQFPHGSRWEEECNACQCVNGYVRCSKVRCGRRPCLLPKAPPPPPDSNPPSCPGGHECVEHQFLTCFSPPCHQWGVCSTPDPPTPLHTQCEPNSGYLDNSCARITLIFKKDKVPQGTTVENICSELRYLPVTQTLAEERALLILCDLSYSNGDAVEVAMSFEQDGRTVEGQRSRWQIQKAASAIIGALSKRHNSTVMLAVVEVKVETQVEPPPVGELPGPGAVRRLQRPLDLLHRRLRLVDAQEEERARKSGPLRGHDGQQPAGATAEQRPQGQPRQRHSVRMQETDGPLRQDVRRGRGRGGRGAGGGEQEEDEERALGMGEKCPPQKCSVAGPQDRGMMGKGGVICTSHSGPVKAPHRTAYSPKDNRCKNLNAAKLSEDIKDHYV</sequence>
<dbReference type="EMBL" id="CM041539">
    <property type="protein sequence ID" value="KAI3368033.1"/>
    <property type="molecule type" value="Genomic_DNA"/>
</dbReference>
<dbReference type="Proteomes" id="UP000831701">
    <property type="component" value="Chromosome 9"/>
</dbReference>
<name>A0ACB8WMX2_9TELE</name>
<comment type="caution">
    <text evidence="1">The sequence shown here is derived from an EMBL/GenBank/DDBJ whole genome shotgun (WGS) entry which is preliminary data.</text>
</comment>
<keyword evidence="2" id="KW-1185">Reference proteome</keyword>
<protein>
    <submittedName>
        <fullName evidence="1">Uncharacterized protein</fullName>
    </submittedName>
</protein>